<proteinExistence type="predicted"/>
<keyword evidence="1" id="KW-0472">Membrane</keyword>
<evidence type="ECO:0000313" key="4">
    <source>
        <dbReference type="Proteomes" id="UP000594800"/>
    </source>
</evidence>
<dbReference type="EMBL" id="CP064942">
    <property type="protein sequence ID" value="QPH56100.1"/>
    <property type="molecule type" value="Genomic_DNA"/>
</dbReference>
<dbReference type="InterPro" id="IPR012337">
    <property type="entry name" value="RNaseH-like_sf"/>
</dbReference>
<evidence type="ECO:0000259" key="2">
    <source>
        <dbReference type="Pfam" id="PF00665"/>
    </source>
</evidence>
<dbReference type="Gene3D" id="3.30.420.10">
    <property type="entry name" value="Ribonuclease H-like superfamily/Ribonuclease H"/>
    <property type="match status" value="1"/>
</dbReference>
<sequence length="128" mass="14943">MSDLYHLPEYAQRLAALCFIIDLLYLRVVGWSAQYNMATYQSLLTAAPRREPTDRVTVPSDHGSRFTSRAWQSCLRQNGLEPSLSQHGSCYDNAESFFQLLKRQRIRSRTYQTSDAAQPYFIEYFELF</sequence>
<dbReference type="SUPFAM" id="SSF53098">
    <property type="entry name" value="Ribonuclease H-like"/>
    <property type="match status" value="1"/>
</dbReference>
<dbReference type="KEGG" id="poz:I0K15_04065"/>
<dbReference type="GO" id="GO:0015074">
    <property type="term" value="P:DNA integration"/>
    <property type="evidence" value="ECO:0007669"/>
    <property type="project" value="InterPro"/>
</dbReference>
<keyword evidence="1" id="KW-1133">Transmembrane helix</keyword>
<dbReference type="InterPro" id="IPR050900">
    <property type="entry name" value="Transposase_IS3/IS150/IS904"/>
</dbReference>
<keyword evidence="4" id="KW-1185">Reference proteome</keyword>
<accession>A0A7S9LWJ9</accession>
<keyword evidence="1" id="KW-0812">Transmembrane</keyword>
<dbReference type="GO" id="GO:0003676">
    <property type="term" value="F:nucleic acid binding"/>
    <property type="evidence" value="ECO:0007669"/>
    <property type="project" value="InterPro"/>
</dbReference>
<dbReference type="InterPro" id="IPR001584">
    <property type="entry name" value="Integrase_cat-core"/>
</dbReference>
<dbReference type="InterPro" id="IPR036397">
    <property type="entry name" value="RNaseH_sf"/>
</dbReference>
<evidence type="ECO:0000256" key="1">
    <source>
        <dbReference type="SAM" id="Phobius"/>
    </source>
</evidence>
<protein>
    <submittedName>
        <fullName evidence="3">DDE-type integrase/transposase/recombinase</fullName>
    </submittedName>
</protein>
<organism evidence="3 4">
    <name type="scientific">Pontivivens ytuae</name>
    <dbReference type="NCBI Taxonomy" id="2789856"/>
    <lineage>
        <taxon>Bacteria</taxon>
        <taxon>Pseudomonadati</taxon>
        <taxon>Pseudomonadota</taxon>
        <taxon>Alphaproteobacteria</taxon>
        <taxon>Rhodobacterales</taxon>
        <taxon>Paracoccaceae</taxon>
        <taxon>Pontivivens</taxon>
    </lineage>
</organism>
<feature type="transmembrane region" description="Helical" evidence="1">
    <location>
        <begin position="14"/>
        <end position="33"/>
    </location>
</feature>
<dbReference type="PANTHER" id="PTHR46889:SF4">
    <property type="entry name" value="TRANSPOSASE INSO FOR INSERTION SEQUENCE ELEMENT IS911B-RELATED"/>
    <property type="match status" value="1"/>
</dbReference>
<dbReference type="AlphaFoldDB" id="A0A7S9LWJ9"/>
<dbReference type="Pfam" id="PF00665">
    <property type="entry name" value="rve"/>
    <property type="match status" value="1"/>
</dbReference>
<dbReference type="Proteomes" id="UP000594800">
    <property type="component" value="Chromosome"/>
</dbReference>
<dbReference type="PANTHER" id="PTHR46889">
    <property type="entry name" value="TRANSPOSASE INSF FOR INSERTION SEQUENCE IS3B-RELATED"/>
    <property type="match status" value="1"/>
</dbReference>
<evidence type="ECO:0000313" key="3">
    <source>
        <dbReference type="EMBL" id="QPH56100.1"/>
    </source>
</evidence>
<feature type="domain" description="Integrase catalytic" evidence="2">
    <location>
        <begin position="3"/>
        <end position="90"/>
    </location>
</feature>
<dbReference type="RefSeq" id="WP_196105357.1">
    <property type="nucleotide sequence ID" value="NZ_CP064942.1"/>
</dbReference>
<name>A0A7S9LWJ9_9RHOB</name>
<gene>
    <name evidence="3" type="ORF">I0K15_04065</name>
</gene>
<reference evidence="3 4" key="1">
    <citation type="submission" date="2020-11" db="EMBL/GenBank/DDBJ databases">
        <title>Description of Pontivivens ytuae sp. nov. isolated from deep sea sediment of Mariana Trench.</title>
        <authorList>
            <person name="Wang Z."/>
            <person name="Sun Q.-L."/>
            <person name="Xu X.-D."/>
            <person name="Tang Y.-Z."/>
            <person name="Zhang J."/>
        </authorList>
    </citation>
    <scope>NUCLEOTIDE SEQUENCE [LARGE SCALE GENOMIC DNA]</scope>
    <source>
        <strain evidence="3 4">MT2928</strain>
    </source>
</reference>